<gene>
    <name evidence="4" type="ORF">SAMN04488569_100660</name>
</gene>
<feature type="transmembrane region" description="Helical" evidence="2">
    <location>
        <begin position="479"/>
        <end position="499"/>
    </location>
</feature>
<keyword evidence="2" id="KW-0812">Transmembrane</keyword>
<name>A0A1I3W6P4_9LACT</name>
<protein>
    <submittedName>
        <fullName evidence="4">Ubiquinone biosynthesis protein</fullName>
    </submittedName>
</protein>
<proteinExistence type="inferred from homology"/>
<keyword evidence="2" id="KW-1133">Transmembrane helix</keyword>
<dbReference type="InterPro" id="IPR004147">
    <property type="entry name" value="ABC1_dom"/>
</dbReference>
<keyword evidence="2" id="KW-0472">Membrane</keyword>
<evidence type="ECO:0000313" key="4">
    <source>
        <dbReference type="EMBL" id="SFK02367.1"/>
    </source>
</evidence>
<dbReference type="Pfam" id="PF03109">
    <property type="entry name" value="ABC1"/>
    <property type="match status" value="1"/>
</dbReference>
<sequence>MSKTSRERLKEIASVLASYGFGHIYNTRIRSRDKEQDAKNLRKAFEELGPSFIKIGQIISTRRDLLPNNYIQELSKLRDDAPPFSYNEMRRIFKEDLGLSLEDVFAYVDEQPLASASVAQVHKARLKSGENVIIKVQRPEIEENLLRDIRLFSRIVSMAPNTVKEMLVDAESAFKEMLETTKIELDFRNEAKYLVKFRELNQSAKAVTAPKPYLKLTSKRILVEEFVDGIKGLDSSKIVSAGYDKQDIAEKLMYSFLSQVFHDGFFHGDPHQGNLIIKNQQIVFLDFGITGELSSNVRESLVKLVNSLVLEDIESMMNILLQMAIVKTKVDRFALNEDLSDFYHTYVSRSFKNIDLSTFFSDVLYITHKHKMIMPNDFLLLAKSLTILEGVITELYPDINVLQIATSYIKTNDSISFFDSFSKDKLMVGLYQFAQNSVSIPIKLTKALDTINNGRIKIHLDLVDGNVKWTGLNKMVNRIVFAVIIAALILASAVILAVAEGTGVSLLAIVIFIGAGVMGLWLLISIIKSGTL</sequence>
<evidence type="ECO:0000313" key="5">
    <source>
        <dbReference type="Proteomes" id="UP000199589"/>
    </source>
</evidence>
<dbReference type="InterPro" id="IPR011009">
    <property type="entry name" value="Kinase-like_dom_sf"/>
</dbReference>
<dbReference type="CDD" id="cd05121">
    <property type="entry name" value="ABC1_ADCK3-like"/>
    <property type="match status" value="1"/>
</dbReference>
<organism evidence="4 5">
    <name type="scientific">Marinilactibacillus piezotolerans</name>
    <dbReference type="NCBI Taxonomy" id="258723"/>
    <lineage>
        <taxon>Bacteria</taxon>
        <taxon>Bacillati</taxon>
        <taxon>Bacillota</taxon>
        <taxon>Bacilli</taxon>
        <taxon>Lactobacillales</taxon>
        <taxon>Carnobacteriaceae</taxon>
        <taxon>Marinilactibacillus</taxon>
    </lineage>
</organism>
<evidence type="ECO:0000256" key="1">
    <source>
        <dbReference type="ARBA" id="ARBA00009670"/>
    </source>
</evidence>
<comment type="similarity">
    <text evidence="1">Belongs to the protein kinase superfamily. ADCK protein kinase family.</text>
</comment>
<dbReference type="EMBL" id="FOSJ01000006">
    <property type="protein sequence ID" value="SFK02367.1"/>
    <property type="molecule type" value="Genomic_DNA"/>
</dbReference>
<dbReference type="Proteomes" id="UP000199589">
    <property type="component" value="Unassembled WGS sequence"/>
</dbReference>
<accession>A0A1I3W6P4</accession>
<keyword evidence="4" id="KW-0830">Ubiquinone</keyword>
<evidence type="ECO:0000259" key="3">
    <source>
        <dbReference type="Pfam" id="PF03109"/>
    </source>
</evidence>
<dbReference type="PANTHER" id="PTHR10566">
    <property type="entry name" value="CHAPERONE-ACTIVITY OF BC1 COMPLEX CABC1 -RELATED"/>
    <property type="match status" value="1"/>
</dbReference>
<dbReference type="OrthoDB" id="9795390at2"/>
<reference evidence="5" key="1">
    <citation type="submission" date="2016-10" db="EMBL/GenBank/DDBJ databases">
        <authorList>
            <person name="Varghese N."/>
            <person name="Submissions S."/>
        </authorList>
    </citation>
    <scope>NUCLEOTIDE SEQUENCE [LARGE SCALE GENOMIC DNA]</scope>
    <source>
        <strain evidence="5">DSM 16108</strain>
    </source>
</reference>
<dbReference type="InterPro" id="IPR050154">
    <property type="entry name" value="UbiB_kinase"/>
</dbReference>
<dbReference type="STRING" id="258723.GCA_900169305_01937"/>
<dbReference type="PANTHER" id="PTHR10566:SF113">
    <property type="entry name" value="PROTEIN ACTIVITY OF BC1 COMPLEX KINASE 7, CHLOROPLASTIC"/>
    <property type="match status" value="1"/>
</dbReference>
<evidence type="ECO:0000256" key="2">
    <source>
        <dbReference type="SAM" id="Phobius"/>
    </source>
</evidence>
<feature type="domain" description="ABC1 atypical kinase-like" evidence="3">
    <location>
        <begin position="76"/>
        <end position="319"/>
    </location>
</feature>
<dbReference type="RefSeq" id="WP_072694274.1">
    <property type="nucleotide sequence ID" value="NZ_FOSJ01000006.1"/>
</dbReference>
<feature type="transmembrane region" description="Helical" evidence="2">
    <location>
        <begin position="505"/>
        <end position="527"/>
    </location>
</feature>
<dbReference type="SUPFAM" id="SSF56112">
    <property type="entry name" value="Protein kinase-like (PK-like)"/>
    <property type="match status" value="1"/>
</dbReference>
<keyword evidence="5" id="KW-1185">Reference proteome</keyword>
<dbReference type="AlphaFoldDB" id="A0A1I3W6P4"/>